<organism evidence="1 2">
    <name type="scientific">Cylicocyclus nassatus</name>
    <name type="common">Nematode worm</name>
    <dbReference type="NCBI Taxonomy" id="53992"/>
    <lineage>
        <taxon>Eukaryota</taxon>
        <taxon>Metazoa</taxon>
        <taxon>Ecdysozoa</taxon>
        <taxon>Nematoda</taxon>
        <taxon>Chromadorea</taxon>
        <taxon>Rhabditida</taxon>
        <taxon>Rhabditina</taxon>
        <taxon>Rhabditomorpha</taxon>
        <taxon>Strongyloidea</taxon>
        <taxon>Strongylidae</taxon>
        <taxon>Cylicocyclus</taxon>
    </lineage>
</organism>
<dbReference type="Proteomes" id="UP001176961">
    <property type="component" value="Unassembled WGS sequence"/>
</dbReference>
<reference evidence="1" key="1">
    <citation type="submission" date="2023-07" db="EMBL/GenBank/DDBJ databases">
        <authorList>
            <consortium name="CYATHOMIX"/>
        </authorList>
    </citation>
    <scope>NUCLEOTIDE SEQUENCE</scope>
    <source>
        <strain evidence="1">N/A</strain>
    </source>
</reference>
<accession>A0AA36GNT7</accession>
<evidence type="ECO:0000313" key="2">
    <source>
        <dbReference type="Proteomes" id="UP001176961"/>
    </source>
</evidence>
<name>A0AA36GNT7_CYLNA</name>
<comment type="caution">
    <text evidence="1">The sequence shown here is derived from an EMBL/GenBank/DDBJ whole genome shotgun (WGS) entry which is preliminary data.</text>
</comment>
<keyword evidence="2" id="KW-1185">Reference proteome</keyword>
<protein>
    <submittedName>
        <fullName evidence="1">Uncharacterized protein</fullName>
    </submittedName>
</protein>
<evidence type="ECO:0000313" key="1">
    <source>
        <dbReference type="EMBL" id="CAJ0595409.1"/>
    </source>
</evidence>
<proteinExistence type="predicted"/>
<dbReference type="EMBL" id="CATQJL010000112">
    <property type="protein sequence ID" value="CAJ0595409.1"/>
    <property type="molecule type" value="Genomic_DNA"/>
</dbReference>
<dbReference type="AlphaFoldDB" id="A0AA36GNT7"/>
<sequence>MSGTPKVEGRFQLDVGTAGDDIGAFFAVRNVNKQYPIDDIPDDTIEFDILPYRYQIGSKLRRALNNQDRRDAEEDKNYKAKSKL</sequence>
<gene>
    <name evidence="1" type="ORF">CYNAS_LOCUS7392</name>
</gene>